<feature type="chain" id="PRO_5028894160" description="CHRD domain-containing protein" evidence="1">
    <location>
        <begin position="17"/>
        <end position="148"/>
    </location>
</feature>
<evidence type="ECO:0000256" key="1">
    <source>
        <dbReference type="SAM" id="SignalP"/>
    </source>
</evidence>
<accession>A0A7D4Q5K8</accession>
<name>A0A7D4Q5K8_9SPHI</name>
<protein>
    <recommendedName>
        <fullName evidence="4">CHRD domain-containing protein</fullName>
    </recommendedName>
</protein>
<feature type="signal peptide" evidence="1">
    <location>
        <begin position="1"/>
        <end position="16"/>
    </location>
</feature>
<dbReference type="RefSeq" id="WP_173413332.1">
    <property type="nucleotide sequence ID" value="NZ_CP054139.1"/>
</dbReference>
<dbReference type="KEGG" id="mmab:HQ865_02280"/>
<dbReference type="EMBL" id="CP054139">
    <property type="protein sequence ID" value="QKJ28631.1"/>
    <property type="molecule type" value="Genomic_DNA"/>
</dbReference>
<evidence type="ECO:0000313" key="2">
    <source>
        <dbReference type="EMBL" id="QKJ28631.1"/>
    </source>
</evidence>
<dbReference type="AlphaFoldDB" id="A0A7D4Q5K8"/>
<sequence>MKAFLTIILLSTIAKATFAQSDTGYLLKAVKGPIIYRATNKAVTDTNKGKRLIICGPSRGRLMSAVTVIFVRNKLIYKSDTGRNNGGVLGGLNPQLIAKVNVLNGMQAASRYGDIARYGTIEISIDPMKNRPAYRELKKQIEEAIANK</sequence>
<organism evidence="2 3">
    <name type="scientific">Mucilaginibacter mali</name>
    <dbReference type="NCBI Taxonomy" id="2740462"/>
    <lineage>
        <taxon>Bacteria</taxon>
        <taxon>Pseudomonadati</taxon>
        <taxon>Bacteroidota</taxon>
        <taxon>Sphingobacteriia</taxon>
        <taxon>Sphingobacteriales</taxon>
        <taxon>Sphingobacteriaceae</taxon>
        <taxon>Mucilaginibacter</taxon>
    </lineage>
</organism>
<reference evidence="2 3" key="1">
    <citation type="submission" date="2020-05" db="EMBL/GenBank/DDBJ databases">
        <title>Mucilaginibacter mali sp. nov.</title>
        <authorList>
            <person name="Kim H.S."/>
            <person name="Lee K.C."/>
            <person name="Suh M.K."/>
            <person name="Kim J.-S."/>
            <person name="Han K.-I."/>
            <person name="Eom M.K."/>
            <person name="Shin Y.K."/>
            <person name="Lee J.-S."/>
        </authorList>
    </citation>
    <scope>NUCLEOTIDE SEQUENCE [LARGE SCALE GENOMIC DNA]</scope>
    <source>
        <strain evidence="2 3">G2-14</strain>
    </source>
</reference>
<dbReference type="Proteomes" id="UP000505355">
    <property type="component" value="Chromosome"/>
</dbReference>
<evidence type="ECO:0008006" key="4">
    <source>
        <dbReference type="Google" id="ProtNLM"/>
    </source>
</evidence>
<proteinExistence type="predicted"/>
<keyword evidence="1" id="KW-0732">Signal</keyword>
<gene>
    <name evidence="2" type="ORF">HQ865_02280</name>
</gene>
<keyword evidence="3" id="KW-1185">Reference proteome</keyword>
<evidence type="ECO:0000313" key="3">
    <source>
        <dbReference type="Proteomes" id="UP000505355"/>
    </source>
</evidence>